<sequence>MRHFKVRVAGGRSVMVRDTGGPDSGESTVMYFHGTPGSRLEPAFGDAISQRLGVRVISFDRPGYGESDSAATTLRIVADDIGAIADAVGVERFATFGWSGGGPFALASAAAHGDRVTRVGVSGGLAPMQEMPGARDALTENDLLALSHLPAEPERAADEFLAGNRELLDGMMSVRDDAAAPWVDWMWADSDPEVVADKDARRSLWVSFREGLRQGPMAIAWDNVAFVGPWGFELADVVSPVHLWYGTRDAMAPQANGEWLAKTLPHAELTLVEGEGHLLPLQHWEEMLQSVTAGG</sequence>
<dbReference type="EMBL" id="CP059491">
    <property type="protein sequence ID" value="QMT02562.1"/>
    <property type="molecule type" value="Genomic_DNA"/>
</dbReference>
<dbReference type="PANTHER" id="PTHR43433">
    <property type="entry name" value="HYDROLASE, ALPHA/BETA FOLD FAMILY PROTEIN"/>
    <property type="match status" value="1"/>
</dbReference>
<dbReference type="InterPro" id="IPR050471">
    <property type="entry name" value="AB_hydrolase"/>
</dbReference>
<dbReference type="KEGG" id="gji:H1R19_05255"/>
<organism evidence="2 3">
    <name type="scientific">Gordonia jinghuaiqii</name>
    <dbReference type="NCBI Taxonomy" id="2758710"/>
    <lineage>
        <taxon>Bacteria</taxon>
        <taxon>Bacillati</taxon>
        <taxon>Actinomycetota</taxon>
        <taxon>Actinomycetes</taxon>
        <taxon>Mycobacteriales</taxon>
        <taxon>Gordoniaceae</taxon>
        <taxon>Gordonia</taxon>
    </lineage>
</organism>
<evidence type="ECO:0000313" key="2">
    <source>
        <dbReference type="EMBL" id="QMT02562.1"/>
    </source>
</evidence>
<dbReference type="Pfam" id="PF00561">
    <property type="entry name" value="Abhydrolase_1"/>
    <property type="match status" value="1"/>
</dbReference>
<dbReference type="Proteomes" id="UP000515663">
    <property type="component" value="Chromosome"/>
</dbReference>
<reference evidence="3" key="1">
    <citation type="submission" date="2020-07" db="EMBL/GenBank/DDBJ databases">
        <title>novel species isolated from the respiratory tract of Marmot.</title>
        <authorList>
            <person name="Zhang G."/>
        </authorList>
    </citation>
    <scope>NUCLEOTIDE SEQUENCE [LARGE SCALE GENOMIC DNA]</scope>
    <source>
        <strain evidence="3">686</strain>
    </source>
</reference>
<gene>
    <name evidence="2" type="ORF">H1R19_05255</name>
</gene>
<accession>A0A7D7QH89</accession>
<dbReference type="Gene3D" id="3.40.50.1820">
    <property type="entry name" value="alpha/beta hydrolase"/>
    <property type="match status" value="1"/>
</dbReference>
<dbReference type="AlphaFoldDB" id="A0A7D7QH89"/>
<dbReference type="SUPFAM" id="SSF53474">
    <property type="entry name" value="alpha/beta-Hydrolases"/>
    <property type="match status" value="1"/>
</dbReference>
<evidence type="ECO:0000313" key="3">
    <source>
        <dbReference type="Proteomes" id="UP000515663"/>
    </source>
</evidence>
<dbReference type="InterPro" id="IPR000073">
    <property type="entry name" value="AB_hydrolase_1"/>
</dbReference>
<dbReference type="RefSeq" id="WP_219850747.1">
    <property type="nucleotide sequence ID" value="NZ_CP059491.1"/>
</dbReference>
<proteinExistence type="predicted"/>
<name>A0A7D7QH89_9ACTN</name>
<dbReference type="PANTHER" id="PTHR43433:SF5">
    <property type="entry name" value="AB HYDROLASE-1 DOMAIN-CONTAINING PROTEIN"/>
    <property type="match status" value="1"/>
</dbReference>
<protein>
    <submittedName>
        <fullName evidence="2">Alpha/beta hydrolase</fullName>
    </submittedName>
</protein>
<dbReference type="GO" id="GO:0016787">
    <property type="term" value="F:hydrolase activity"/>
    <property type="evidence" value="ECO:0007669"/>
    <property type="project" value="UniProtKB-KW"/>
</dbReference>
<feature type="domain" description="AB hydrolase-1" evidence="1">
    <location>
        <begin position="28"/>
        <end position="282"/>
    </location>
</feature>
<dbReference type="InterPro" id="IPR029058">
    <property type="entry name" value="AB_hydrolase_fold"/>
</dbReference>
<keyword evidence="2" id="KW-0378">Hydrolase</keyword>
<evidence type="ECO:0000259" key="1">
    <source>
        <dbReference type="Pfam" id="PF00561"/>
    </source>
</evidence>
<keyword evidence="3" id="KW-1185">Reference proteome</keyword>